<sequence>MATSGGSRMKKPCDCCKRYLDHLDEKNQPMSYFFRRMDGHSKHSMIVPNRFVKSFAGKLSGRIKLEPPNGTLYNVEVIEPYNKTVLQRGWEAFVDANHIQENNFMLFRHIEKSRFEVLILESDGCEMFFLVPDYSHDTTESSGSERFARCQRSSCSHRGRTANMAATSSSFEESGEDASSENTSFESDSLEIAPKADYVLSSRRYLSESQRKKVIALIREIKPEITVFVLIMRKCNVQITGPYLVISKEYALAHFPHETTYLTLQRPGKSKKWHPRFYIRSDRGVYMLRGQWLDFVRDNHVQEGDVCLLLPAKTGRKFTLTVYLLRATETHSSGGSGAGFQRLGPFHGKSSTEMASPVHIEEEPTDGITDEHNNNP</sequence>
<feature type="domain" description="TF-B3" evidence="7">
    <location>
        <begin position="229"/>
        <end position="328"/>
    </location>
</feature>
<feature type="region of interest" description="Disordered" evidence="6">
    <location>
        <begin position="161"/>
        <end position="188"/>
    </location>
</feature>
<evidence type="ECO:0000259" key="7">
    <source>
        <dbReference type="PROSITE" id="PS50863"/>
    </source>
</evidence>
<dbReference type="AlphaFoldDB" id="A0A3L6SCK5"/>
<dbReference type="InterPro" id="IPR044837">
    <property type="entry name" value="REM16-like"/>
</dbReference>
<keyword evidence="5" id="KW-0539">Nucleus</keyword>
<feature type="domain" description="TF-B3" evidence="7">
    <location>
        <begin position="30"/>
        <end position="123"/>
    </location>
</feature>
<dbReference type="Pfam" id="PF02362">
    <property type="entry name" value="B3"/>
    <property type="match status" value="2"/>
</dbReference>
<name>A0A3L6SCK5_PANMI</name>
<evidence type="ECO:0000256" key="6">
    <source>
        <dbReference type="SAM" id="MobiDB-lite"/>
    </source>
</evidence>
<proteinExistence type="predicted"/>
<evidence type="ECO:0000256" key="1">
    <source>
        <dbReference type="ARBA" id="ARBA00004123"/>
    </source>
</evidence>
<dbReference type="STRING" id="4540.A0A3L6SCK5"/>
<evidence type="ECO:0000313" key="9">
    <source>
        <dbReference type="Proteomes" id="UP000275267"/>
    </source>
</evidence>
<keyword evidence="9" id="KW-1185">Reference proteome</keyword>
<dbReference type="GO" id="GO:0005634">
    <property type="term" value="C:nucleus"/>
    <property type="evidence" value="ECO:0007669"/>
    <property type="project" value="UniProtKB-SubCell"/>
</dbReference>
<feature type="region of interest" description="Disordered" evidence="6">
    <location>
        <begin position="331"/>
        <end position="376"/>
    </location>
</feature>
<dbReference type="SMART" id="SM01019">
    <property type="entry name" value="B3"/>
    <property type="match status" value="2"/>
</dbReference>
<dbReference type="Proteomes" id="UP000275267">
    <property type="component" value="Unassembled WGS sequence"/>
</dbReference>
<protein>
    <submittedName>
        <fullName evidence="8">B3 domain-containing protein</fullName>
    </submittedName>
</protein>
<dbReference type="InterPro" id="IPR003340">
    <property type="entry name" value="B3_DNA-bd"/>
</dbReference>
<dbReference type="InterPro" id="IPR015300">
    <property type="entry name" value="DNA-bd_pseudobarrel_sf"/>
</dbReference>
<reference evidence="9" key="1">
    <citation type="journal article" date="2019" name="Nat. Commun.">
        <title>The genome of broomcorn millet.</title>
        <authorList>
            <person name="Zou C."/>
            <person name="Miki D."/>
            <person name="Li D."/>
            <person name="Tang Q."/>
            <person name="Xiao L."/>
            <person name="Rajput S."/>
            <person name="Deng P."/>
            <person name="Jia W."/>
            <person name="Huang R."/>
            <person name="Zhang M."/>
            <person name="Sun Y."/>
            <person name="Hu J."/>
            <person name="Fu X."/>
            <person name="Schnable P.S."/>
            <person name="Li F."/>
            <person name="Zhang H."/>
            <person name="Feng B."/>
            <person name="Zhu X."/>
            <person name="Liu R."/>
            <person name="Schnable J.C."/>
            <person name="Zhu J.-K."/>
            <person name="Zhang H."/>
        </authorList>
    </citation>
    <scope>NUCLEOTIDE SEQUENCE [LARGE SCALE GENOMIC DNA]</scope>
</reference>
<dbReference type="OrthoDB" id="676899at2759"/>
<dbReference type="EMBL" id="PQIB02000005">
    <property type="protein sequence ID" value="RLN18264.1"/>
    <property type="molecule type" value="Genomic_DNA"/>
</dbReference>
<keyword evidence="2" id="KW-0805">Transcription regulation</keyword>
<comment type="caution">
    <text evidence="8">The sequence shown here is derived from an EMBL/GenBank/DDBJ whole genome shotgun (WGS) entry which is preliminary data.</text>
</comment>
<keyword evidence="4" id="KW-0804">Transcription</keyword>
<comment type="subcellular location">
    <subcellularLocation>
        <location evidence="1">Nucleus</location>
    </subcellularLocation>
</comment>
<accession>A0A3L6SCK5</accession>
<evidence type="ECO:0000313" key="8">
    <source>
        <dbReference type="EMBL" id="RLN18264.1"/>
    </source>
</evidence>
<evidence type="ECO:0000256" key="2">
    <source>
        <dbReference type="ARBA" id="ARBA00023015"/>
    </source>
</evidence>
<evidence type="ECO:0000256" key="4">
    <source>
        <dbReference type="ARBA" id="ARBA00023163"/>
    </source>
</evidence>
<dbReference type="PROSITE" id="PS50863">
    <property type="entry name" value="B3"/>
    <property type="match status" value="2"/>
</dbReference>
<dbReference type="SUPFAM" id="SSF101936">
    <property type="entry name" value="DNA-binding pseudobarrel domain"/>
    <property type="match status" value="2"/>
</dbReference>
<gene>
    <name evidence="8" type="ORF">C2845_PM02G07430</name>
</gene>
<evidence type="ECO:0000256" key="5">
    <source>
        <dbReference type="ARBA" id="ARBA00023242"/>
    </source>
</evidence>
<organism evidence="8 9">
    <name type="scientific">Panicum miliaceum</name>
    <name type="common">Proso millet</name>
    <name type="synonym">Broomcorn millet</name>
    <dbReference type="NCBI Taxonomy" id="4540"/>
    <lineage>
        <taxon>Eukaryota</taxon>
        <taxon>Viridiplantae</taxon>
        <taxon>Streptophyta</taxon>
        <taxon>Embryophyta</taxon>
        <taxon>Tracheophyta</taxon>
        <taxon>Spermatophyta</taxon>
        <taxon>Magnoliopsida</taxon>
        <taxon>Liliopsida</taxon>
        <taxon>Poales</taxon>
        <taxon>Poaceae</taxon>
        <taxon>PACMAD clade</taxon>
        <taxon>Panicoideae</taxon>
        <taxon>Panicodae</taxon>
        <taxon>Paniceae</taxon>
        <taxon>Panicinae</taxon>
        <taxon>Panicum</taxon>
        <taxon>Panicum sect. Panicum</taxon>
    </lineage>
</organism>
<dbReference type="PANTHER" id="PTHR31391">
    <property type="entry name" value="B3 DOMAIN-CONTAINING PROTEIN OS11G0197600-RELATED"/>
    <property type="match status" value="1"/>
</dbReference>
<dbReference type="CDD" id="cd10017">
    <property type="entry name" value="B3_DNA"/>
    <property type="match status" value="2"/>
</dbReference>
<evidence type="ECO:0000256" key="3">
    <source>
        <dbReference type="ARBA" id="ARBA00023125"/>
    </source>
</evidence>
<dbReference type="Gene3D" id="2.40.330.10">
    <property type="entry name" value="DNA-binding pseudobarrel domain"/>
    <property type="match status" value="2"/>
</dbReference>
<dbReference type="PANTHER" id="PTHR31391:SF23">
    <property type="entry name" value="B3 DOMAIN-CONTAINING PROTEIN OS03G0619800"/>
    <property type="match status" value="1"/>
</dbReference>
<keyword evidence="3" id="KW-0238">DNA-binding</keyword>
<dbReference type="GO" id="GO:0003677">
    <property type="term" value="F:DNA binding"/>
    <property type="evidence" value="ECO:0007669"/>
    <property type="project" value="UniProtKB-KW"/>
</dbReference>